<reference evidence="1" key="1">
    <citation type="submission" date="2020-03" db="EMBL/GenBank/DDBJ databases">
        <title>A high-quality chromosome-level genome assembly of a woody plant with both climbing and erect habits, Rhamnella rubrinervis.</title>
        <authorList>
            <person name="Lu Z."/>
            <person name="Yang Y."/>
            <person name="Zhu X."/>
            <person name="Sun Y."/>
        </authorList>
    </citation>
    <scope>NUCLEOTIDE SEQUENCE</scope>
    <source>
        <strain evidence="1">BYM</strain>
        <tissue evidence="1">Leaf</tissue>
    </source>
</reference>
<dbReference type="AlphaFoldDB" id="A0A8K0HA42"/>
<organism evidence="1 2">
    <name type="scientific">Rhamnella rubrinervis</name>
    <dbReference type="NCBI Taxonomy" id="2594499"/>
    <lineage>
        <taxon>Eukaryota</taxon>
        <taxon>Viridiplantae</taxon>
        <taxon>Streptophyta</taxon>
        <taxon>Embryophyta</taxon>
        <taxon>Tracheophyta</taxon>
        <taxon>Spermatophyta</taxon>
        <taxon>Magnoliopsida</taxon>
        <taxon>eudicotyledons</taxon>
        <taxon>Gunneridae</taxon>
        <taxon>Pentapetalae</taxon>
        <taxon>rosids</taxon>
        <taxon>fabids</taxon>
        <taxon>Rosales</taxon>
        <taxon>Rhamnaceae</taxon>
        <taxon>rhamnoid group</taxon>
        <taxon>Rhamneae</taxon>
        <taxon>Rhamnella</taxon>
    </lineage>
</organism>
<name>A0A8K0HA42_9ROSA</name>
<accession>A0A8K0HA42</accession>
<gene>
    <name evidence="1" type="ORF">FNV43_RR08896</name>
</gene>
<proteinExistence type="predicted"/>
<evidence type="ECO:0000313" key="1">
    <source>
        <dbReference type="EMBL" id="KAF3448184.1"/>
    </source>
</evidence>
<protein>
    <submittedName>
        <fullName evidence="1">Uncharacterized protein</fullName>
    </submittedName>
</protein>
<dbReference type="EMBL" id="VOIH02000004">
    <property type="protein sequence ID" value="KAF3448184.1"/>
    <property type="molecule type" value="Genomic_DNA"/>
</dbReference>
<dbReference type="Proteomes" id="UP000796880">
    <property type="component" value="Unassembled WGS sequence"/>
</dbReference>
<comment type="caution">
    <text evidence="1">The sequence shown here is derived from an EMBL/GenBank/DDBJ whole genome shotgun (WGS) entry which is preliminary data.</text>
</comment>
<sequence>MAPKKSVNMIPPYGYANSDGGIRRDHSNVGENGMQEVLVPVFLEWRREKERDKERTERSRLRWGHRGTETRIGKGTETETVIDTTKTAIEIEVSKGNVEEMGMMTMMITELQEFTVLFLSFDFCRDRGIIDIGADPDDAQGLDLSTDPISAMFACGVAAAIMYKEEPMHRLDGSSSSSTTAITSSSSLTISSSKTCNMMYSILIFFDKISFKGQMPRTSPTIPGMFSYIFPLATGQQFLRFLLPHYFTEVHIKELLESFGPLRHFDLVKDRETALEEDLMHLMFPDWLAAGGVSYLIAVTYVVSFIKDEVDVLILKALDEWPCFRFVELFSDGFHGIRTKVGVMLVRLNVSSNMTYSYTLIVLLGNGSVVSKPLPKGLFVSVHKRMKDGANYDLLHRRPIGKSLRVSDEDNKKERPFFWRVEEIPRRSAAVAISCDQGKSSRDLLLFAEAV</sequence>
<keyword evidence="2" id="KW-1185">Reference proteome</keyword>
<evidence type="ECO:0000313" key="2">
    <source>
        <dbReference type="Proteomes" id="UP000796880"/>
    </source>
</evidence>